<dbReference type="Pfam" id="PF01497">
    <property type="entry name" value="Peripla_BP_2"/>
    <property type="match status" value="1"/>
</dbReference>
<dbReference type="SUPFAM" id="SSF53807">
    <property type="entry name" value="Helical backbone' metal receptor"/>
    <property type="match status" value="1"/>
</dbReference>
<evidence type="ECO:0000256" key="1">
    <source>
        <dbReference type="SAM" id="SignalP"/>
    </source>
</evidence>
<keyword evidence="1" id="KW-0732">Signal</keyword>
<dbReference type="RefSeq" id="WP_091255015.1">
    <property type="nucleotide sequence ID" value="NZ_FNDB01000002.1"/>
</dbReference>
<gene>
    <name evidence="3" type="ORF">SAMN04488062_102168</name>
</gene>
<dbReference type="InterPro" id="IPR050902">
    <property type="entry name" value="ABC_Transporter_SBP"/>
</dbReference>
<proteinExistence type="predicted"/>
<evidence type="ECO:0000259" key="2">
    <source>
        <dbReference type="PROSITE" id="PS50983"/>
    </source>
</evidence>
<dbReference type="PROSITE" id="PS51257">
    <property type="entry name" value="PROKAR_LIPOPROTEIN"/>
    <property type="match status" value="1"/>
</dbReference>
<feature type="signal peptide" evidence="1">
    <location>
        <begin position="1"/>
        <end position="18"/>
    </location>
</feature>
<organism evidence="3 4">
    <name type="scientific">Flavobacterium omnivorum</name>
    <dbReference type="NCBI Taxonomy" id="178355"/>
    <lineage>
        <taxon>Bacteria</taxon>
        <taxon>Pseudomonadati</taxon>
        <taxon>Bacteroidota</taxon>
        <taxon>Flavobacteriia</taxon>
        <taxon>Flavobacteriales</taxon>
        <taxon>Flavobacteriaceae</taxon>
        <taxon>Flavobacterium</taxon>
    </lineage>
</organism>
<sequence>MKSFIFPFTLFLFVISIAGCKQNKDNPTSTNPTSANEIQYAKGLEIYKHNGFTIVTITSPWPNANENFTYVLQEKNGIIPDSLKQFSIIPIPIKSIVVTSTTHIPALEMLGVENTLVGFPNTDYISSEKTRKKIDSGKIREVGTNETLNTEVLIDMNPNLIVSFGLNNSNPTLDNLQKSGLKVMINGDWTEQSPLGKAEWIKFFGALYGLDSKANTIFSTIEKEYTTTLALAKKATSKPTVLSGAMFQNQWYVPQGESWASLFLKDAQSNYLWADTKGTGSLPLPFEKILERAQNAEYWIAPGDFSSLKQMSDSNPHYSEFASFKNKKVYSYSINKGAKGGILYFEWSPTRPDWVLKDLIKIFHPELLPNHKLFFFQKLE</sequence>
<protein>
    <submittedName>
        <fullName evidence="3">Iron complex transport system substrate-binding protein</fullName>
    </submittedName>
</protein>
<dbReference type="InterPro" id="IPR002491">
    <property type="entry name" value="ABC_transptr_periplasmic_BD"/>
</dbReference>
<dbReference type="PANTHER" id="PTHR30535:SF34">
    <property type="entry name" value="MOLYBDATE-BINDING PROTEIN MOLA"/>
    <property type="match status" value="1"/>
</dbReference>
<dbReference type="EMBL" id="FNDB01000002">
    <property type="protein sequence ID" value="SDG79146.1"/>
    <property type="molecule type" value="Genomic_DNA"/>
</dbReference>
<dbReference type="Proteomes" id="UP000199274">
    <property type="component" value="Unassembled WGS sequence"/>
</dbReference>
<feature type="chain" id="PRO_5011637943" evidence="1">
    <location>
        <begin position="19"/>
        <end position="380"/>
    </location>
</feature>
<dbReference type="AlphaFoldDB" id="A0A1G7X4T3"/>
<evidence type="ECO:0000313" key="4">
    <source>
        <dbReference type="Proteomes" id="UP000199274"/>
    </source>
</evidence>
<dbReference type="STRING" id="178355.SAMN04488062_102168"/>
<dbReference type="PROSITE" id="PS50983">
    <property type="entry name" value="FE_B12_PBP"/>
    <property type="match status" value="1"/>
</dbReference>
<evidence type="ECO:0000313" key="3">
    <source>
        <dbReference type="EMBL" id="SDG79146.1"/>
    </source>
</evidence>
<dbReference type="Gene3D" id="3.40.50.1980">
    <property type="entry name" value="Nitrogenase molybdenum iron protein domain"/>
    <property type="match status" value="2"/>
</dbReference>
<accession>A0A1G7X4T3</accession>
<dbReference type="PANTHER" id="PTHR30535">
    <property type="entry name" value="VITAMIN B12-BINDING PROTEIN"/>
    <property type="match status" value="1"/>
</dbReference>
<dbReference type="GO" id="GO:0071281">
    <property type="term" value="P:cellular response to iron ion"/>
    <property type="evidence" value="ECO:0007669"/>
    <property type="project" value="TreeGrafter"/>
</dbReference>
<reference evidence="4" key="1">
    <citation type="submission" date="2016-10" db="EMBL/GenBank/DDBJ databases">
        <authorList>
            <person name="Varghese N."/>
            <person name="Submissions S."/>
        </authorList>
    </citation>
    <scope>NUCLEOTIDE SEQUENCE [LARGE SCALE GENOMIC DNA]</scope>
    <source>
        <strain evidence="4">CGMCC 1.2747</strain>
    </source>
</reference>
<keyword evidence="4" id="KW-1185">Reference proteome</keyword>
<dbReference type="OrthoDB" id="9812528at2"/>
<name>A0A1G7X4T3_9FLAO</name>
<feature type="domain" description="Fe/B12 periplasmic-binding" evidence="2">
    <location>
        <begin position="95"/>
        <end position="367"/>
    </location>
</feature>